<organism evidence="2 3">
    <name type="scientific">Juglans regia</name>
    <name type="common">English walnut</name>
    <dbReference type="NCBI Taxonomy" id="51240"/>
    <lineage>
        <taxon>Eukaryota</taxon>
        <taxon>Viridiplantae</taxon>
        <taxon>Streptophyta</taxon>
        <taxon>Embryophyta</taxon>
        <taxon>Tracheophyta</taxon>
        <taxon>Spermatophyta</taxon>
        <taxon>Magnoliopsida</taxon>
        <taxon>eudicotyledons</taxon>
        <taxon>Gunneridae</taxon>
        <taxon>Pentapetalae</taxon>
        <taxon>rosids</taxon>
        <taxon>fabids</taxon>
        <taxon>Fagales</taxon>
        <taxon>Juglandaceae</taxon>
        <taxon>Juglans</taxon>
    </lineage>
</organism>
<reference evidence="2" key="1">
    <citation type="submission" date="2015-10" db="EMBL/GenBank/DDBJ databases">
        <authorList>
            <person name="Martinez-Garcia P.J."/>
            <person name="Crepeau M.W."/>
            <person name="Puiu D."/>
            <person name="Gonzalez-Ibeas D."/>
            <person name="Whalen J."/>
            <person name="Stevens K."/>
            <person name="Paul R."/>
            <person name="Butterfield T."/>
            <person name="Britton M."/>
            <person name="Reagan R."/>
            <person name="Chakraborty S."/>
            <person name="Walawage S.L."/>
            <person name="Vasquez-Gross H.A."/>
            <person name="Cardeno C."/>
            <person name="Famula R."/>
            <person name="Pratt K."/>
            <person name="Kuruganti S."/>
            <person name="Aradhya M.K."/>
            <person name="Leslie C.A."/>
            <person name="Dandekar A.M."/>
            <person name="Salzberg S.L."/>
            <person name="Wegrzyn J.L."/>
            <person name="Langley C.H."/>
            <person name="Neale D.B."/>
        </authorList>
    </citation>
    <scope>NUCLEOTIDE SEQUENCE</scope>
    <source>
        <tissue evidence="2">Leaves</tissue>
    </source>
</reference>
<feature type="region of interest" description="Disordered" evidence="1">
    <location>
        <begin position="1"/>
        <end position="39"/>
    </location>
</feature>
<proteinExistence type="predicted"/>
<protein>
    <submittedName>
        <fullName evidence="2">Uncharacterized protein</fullName>
    </submittedName>
</protein>
<dbReference type="Gramene" id="Jr14_15270_p1">
    <property type="protein sequence ID" value="cds.Jr14_15270_p1"/>
    <property type="gene ID" value="Jr14_15270"/>
</dbReference>
<sequence length="171" mass="18227">MATLSCSLHPLSSLSCSSSSSSTTSLTTTHSLPQQSPAKPEILAQSRCSSRLPRAIPPSRIFVHPVLLFSGFDSPLDTQTLLATISVLAAIALSLFLGLKGDPVPCERCAGNVNGGGSDIVTSSGYIHNIAFILVERMGDPANLLGRVQNTCEKGTHHIFWWKLCTSCFQQ</sequence>
<comment type="caution">
    <text evidence="2">The sequence shown here is derived from an EMBL/GenBank/DDBJ whole genome shotgun (WGS) entry which is preliminary data.</text>
</comment>
<feature type="compositionally biased region" description="Low complexity" evidence="1">
    <location>
        <begin position="1"/>
        <end position="36"/>
    </location>
</feature>
<dbReference type="EMBL" id="LIHL02000014">
    <property type="protein sequence ID" value="KAF5447352.1"/>
    <property type="molecule type" value="Genomic_DNA"/>
</dbReference>
<evidence type="ECO:0000256" key="1">
    <source>
        <dbReference type="SAM" id="MobiDB-lite"/>
    </source>
</evidence>
<gene>
    <name evidence="2" type="ORF">F2P56_032910</name>
</gene>
<name>A0A833WVB9_JUGRE</name>
<reference evidence="2" key="2">
    <citation type="submission" date="2020-03" db="EMBL/GenBank/DDBJ databases">
        <title>Walnut 2.0.</title>
        <authorList>
            <person name="Marrano A."/>
            <person name="Britton M."/>
            <person name="Zimin A.V."/>
            <person name="Zaini P.A."/>
            <person name="Workman R."/>
            <person name="Puiu D."/>
            <person name="Bianco L."/>
            <person name="Allen B.J."/>
            <person name="Troggio M."/>
            <person name="Leslie C.A."/>
            <person name="Timp W."/>
            <person name="Dendekar A."/>
            <person name="Salzberg S.L."/>
            <person name="Neale D.B."/>
        </authorList>
    </citation>
    <scope>NUCLEOTIDE SEQUENCE</scope>
    <source>
        <tissue evidence="2">Leaves</tissue>
    </source>
</reference>
<dbReference type="AlphaFoldDB" id="A0A833WVB9"/>
<evidence type="ECO:0000313" key="3">
    <source>
        <dbReference type="Proteomes" id="UP000619265"/>
    </source>
</evidence>
<evidence type="ECO:0000313" key="2">
    <source>
        <dbReference type="EMBL" id="KAF5447352.1"/>
    </source>
</evidence>
<accession>A0A833WVB9</accession>
<dbReference type="Proteomes" id="UP000619265">
    <property type="component" value="Unassembled WGS sequence"/>
</dbReference>